<sequence length="177" mass="19443">MASWLGTITQVYELIKHGTGGTVLGGTVEPPPQVTASGLDLYSIESYLSREPPVSQLILVRMKNESALTFEYLQRSTKFSQMNMDFAFTKIQENQFEAALKLGTKTHPGVKLVSIPATSVTKTQQKVLKARLLELADALLTPNQFTIVINNQFYSSQDAVEKVDKGEKAEGSGAYII</sequence>
<protein>
    <submittedName>
        <fullName evidence="2">Uncharacterized protein LOC103512927</fullName>
    </submittedName>
</protein>
<keyword evidence="1" id="KW-1185">Reference proteome</keyword>
<dbReference type="PaxDb" id="121845-A0A1S4EG02"/>
<evidence type="ECO:0000313" key="1">
    <source>
        <dbReference type="Proteomes" id="UP000079169"/>
    </source>
</evidence>
<evidence type="ECO:0000313" key="2">
    <source>
        <dbReference type="RefSeq" id="XP_017301098.1"/>
    </source>
</evidence>
<dbReference type="AlphaFoldDB" id="A0A1S4EG02"/>
<name>A0A1S4EG02_DIACI</name>
<dbReference type="Proteomes" id="UP000079169">
    <property type="component" value="Unplaced"/>
</dbReference>
<reference evidence="2" key="1">
    <citation type="submission" date="2025-08" db="UniProtKB">
        <authorList>
            <consortium name="RefSeq"/>
        </authorList>
    </citation>
    <scope>IDENTIFICATION</scope>
</reference>
<gene>
    <name evidence="2" type="primary">LOC103512927</name>
</gene>
<dbReference type="RefSeq" id="XP_017301098.1">
    <property type="nucleotide sequence ID" value="XM_017445609.1"/>
</dbReference>
<accession>A0A1S4EG02</accession>
<proteinExistence type="predicted"/>
<dbReference type="KEGG" id="dci:103512927"/>
<organism evidence="1 2">
    <name type="scientific">Diaphorina citri</name>
    <name type="common">Asian citrus psyllid</name>
    <dbReference type="NCBI Taxonomy" id="121845"/>
    <lineage>
        <taxon>Eukaryota</taxon>
        <taxon>Metazoa</taxon>
        <taxon>Ecdysozoa</taxon>
        <taxon>Arthropoda</taxon>
        <taxon>Hexapoda</taxon>
        <taxon>Insecta</taxon>
        <taxon>Pterygota</taxon>
        <taxon>Neoptera</taxon>
        <taxon>Paraneoptera</taxon>
        <taxon>Hemiptera</taxon>
        <taxon>Sternorrhyncha</taxon>
        <taxon>Psylloidea</taxon>
        <taxon>Psyllidae</taxon>
        <taxon>Diaphorininae</taxon>
        <taxon>Diaphorina</taxon>
    </lineage>
</organism>
<dbReference type="GeneID" id="103512927"/>